<dbReference type="Pfam" id="PF01850">
    <property type="entry name" value="PIN"/>
    <property type="match status" value="1"/>
</dbReference>
<dbReference type="EMBL" id="LBVO01000010">
    <property type="protein sequence ID" value="KKQ90246.1"/>
    <property type="molecule type" value="Genomic_DNA"/>
</dbReference>
<reference evidence="9 10" key="1">
    <citation type="journal article" date="2015" name="Nature">
        <title>rRNA introns, odd ribosomes, and small enigmatic genomes across a large radiation of phyla.</title>
        <authorList>
            <person name="Brown C.T."/>
            <person name="Hug L.A."/>
            <person name="Thomas B.C."/>
            <person name="Sharon I."/>
            <person name="Castelle C.J."/>
            <person name="Singh A."/>
            <person name="Wilkins M.J."/>
            <person name="Williams K.H."/>
            <person name="Banfield J.F."/>
        </authorList>
    </citation>
    <scope>NUCLEOTIDE SEQUENCE [LARGE SCALE GENOMIC DNA]</scope>
</reference>
<dbReference type="InterPro" id="IPR002716">
    <property type="entry name" value="PIN_dom"/>
</dbReference>
<accession>A0A0G0PLR0</accession>
<evidence type="ECO:0000256" key="4">
    <source>
        <dbReference type="ARBA" id="ARBA00022723"/>
    </source>
</evidence>
<keyword evidence="6" id="KW-0460">Magnesium</keyword>
<dbReference type="GO" id="GO:0046872">
    <property type="term" value="F:metal ion binding"/>
    <property type="evidence" value="ECO:0007669"/>
    <property type="project" value="UniProtKB-KW"/>
</dbReference>
<dbReference type="Proteomes" id="UP000033934">
    <property type="component" value="Unassembled WGS sequence"/>
</dbReference>
<dbReference type="InterPro" id="IPR050556">
    <property type="entry name" value="Type_II_TA_system_RNase"/>
</dbReference>
<protein>
    <recommendedName>
        <fullName evidence="8">PIN domain-containing protein</fullName>
    </recommendedName>
</protein>
<feature type="domain" description="PIN" evidence="8">
    <location>
        <begin position="11"/>
        <end position="125"/>
    </location>
</feature>
<dbReference type="AlphaFoldDB" id="A0A0G0PLR0"/>
<evidence type="ECO:0000313" key="9">
    <source>
        <dbReference type="EMBL" id="KKQ90246.1"/>
    </source>
</evidence>
<dbReference type="SUPFAM" id="SSF88723">
    <property type="entry name" value="PIN domain-like"/>
    <property type="match status" value="1"/>
</dbReference>
<evidence type="ECO:0000256" key="7">
    <source>
        <dbReference type="ARBA" id="ARBA00038093"/>
    </source>
</evidence>
<evidence type="ECO:0000259" key="8">
    <source>
        <dbReference type="Pfam" id="PF01850"/>
    </source>
</evidence>
<name>A0A0G0PLR0_9BACT</name>
<proteinExistence type="inferred from homology"/>
<keyword evidence="5" id="KW-0378">Hydrolase</keyword>
<organism evidence="9 10">
    <name type="scientific">Berkelbacteria bacterium GW2011_GWA2_38_9</name>
    <dbReference type="NCBI Taxonomy" id="1618334"/>
    <lineage>
        <taxon>Bacteria</taxon>
        <taxon>Candidatus Berkelbacteria</taxon>
    </lineage>
</organism>
<dbReference type="InterPro" id="IPR029060">
    <property type="entry name" value="PIN-like_dom_sf"/>
</dbReference>
<dbReference type="GO" id="GO:0004518">
    <property type="term" value="F:nuclease activity"/>
    <property type="evidence" value="ECO:0007669"/>
    <property type="project" value="UniProtKB-KW"/>
</dbReference>
<evidence type="ECO:0000256" key="6">
    <source>
        <dbReference type="ARBA" id="ARBA00022842"/>
    </source>
</evidence>
<evidence type="ECO:0000313" key="10">
    <source>
        <dbReference type="Proteomes" id="UP000033934"/>
    </source>
</evidence>
<dbReference type="PANTHER" id="PTHR33653:SF1">
    <property type="entry name" value="RIBONUCLEASE VAPC2"/>
    <property type="match status" value="1"/>
</dbReference>
<comment type="caution">
    <text evidence="9">The sequence shown here is derived from an EMBL/GenBank/DDBJ whole genome shotgun (WGS) entry which is preliminary data.</text>
</comment>
<sequence>MKLKENGMNNYLLDTDILINHLRKYQKIEAVIEDLDLPQNPKLYHISVITKIEVLSGKSMSDAKIKKEAKLLLAQFKLLQINSSVTELAGQLRREHRLTIADAIIAATAISKDLILLSCNTKHFKIISDLRLI</sequence>
<evidence type="ECO:0000256" key="1">
    <source>
        <dbReference type="ARBA" id="ARBA00001946"/>
    </source>
</evidence>
<keyword evidence="2" id="KW-1277">Toxin-antitoxin system</keyword>
<keyword evidence="4" id="KW-0479">Metal-binding</keyword>
<evidence type="ECO:0000256" key="5">
    <source>
        <dbReference type="ARBA" id="ARBA00022801"/>
    </source>
</evidence>
<comment type="similarity">
    <text evidence="7">Belongs to the PINc/VapC protein family.</text>
</comment>
<dbReference type="Gene3D" id="3.40.50.1010">
    <property type="entry name" value="5'-nuclease"/>
    <property type="match status" value="1"/>
</dbReference>
<comment type="cofactor">
    <cofactor evidence="1">
        <name>Mg(2+)</name>
        <dbReference type="ChEBI" id="CHEBI:18420"/>
    </cofactor>
</comment>
<dbReference type="PANTHER" id="PTHR33653">
    <property type="entry name" value="RIBONUCLEASE VAPC2"/>
    <property type="match status" value="1"/>
</dbReference>
<dbReference type="GO" id="GO:0016787">
    <property type="term" value="F:hydrolase activity"/>
    <property type="evidence" value="ECO:0007669"/>
    <property type="project" value="UniProtKB-KW"/>
</dbReference>
<gene>
    <name evidence="9" type="ORF">UT11_C0010G0008</name>
</gene>
<evidence type="ECO:0000256" key="2">
    <source>
        <dbReference type="ARBA" id="ARBA00022649"/>
    </source>
</evidence>
<keyword evidence="3" id="KW-0540">Nuclease</keyword>
<evidence type="ECO:0000256" key="3">
    <source>
        <dbReference type="ARBA" id="ARBA00022722"/>
    </source>
</evidence>